<dbReference type="Gene3D" id="2.60.120.370">
    <property type="entry name" value="YhcH/YjgK/YiaL"/>
    <property type="match status" value="1"/>
</dbReference>
<dbReference type="Proteomes" id="UP000007013">
    <property type="component" value="Chromosome"/>
</dbReference>
<dbReference type="HOGENOM" id="CLU_107139_1_0_0"/>
<dbReference type="InterPro" id="IPR004375">
    <property type="entry name" value="NanQ/TabA/YiaL"/>
</dbReference>
<dbReference type="SUPFAM" id="SSF51197">
    <property type="entry name" value="Clavaminate synthase-like"/>
    <property type="match status" value="1"/>
</dbReference>
<reference evidence="1 2" key="1">
    <citation type="journal article" date="2011" name="J. Bacteriol.">
        <title>Genome sequence of the verrucomicrobium Opitutus terrae PB90-1, an abundant inhabitant of rice paddy soil ecosystems.</title>
        <authorList>
            <person name="van Passel M.W."/>
            <person name="Kant R."/>
            <person name="Palva A."/>
            <person name="Copeland A."/>
            <person name="Lucas S."/>
            <person name="Lapidus A."/>
            <person name="Glavina del Rio T."/>
            <person name="Pitluck S."/>
            <person name="Goltsman E."/>
            <person name="Clum A."/>
            <person name="Sun H."/>
            <person name="Schmutz J."/>
            <person name="Larimer F.W."/>
            <person name="Land M.L."/>
            <person name="Hauser L."/>
            <person name="Kyrpides N."/>
            <person name="Mikhailova N."/>
            <person name="Richardson P.P."/>
            <person name="Janssen P.H."/>
            <person name="de Vos W.M."/>
            <person name="Smidt H."/>
        </authorList>
    </citation>
    <scope>NUCLEOTIDE SEQUENCE [LARGE SCALE GENOMIC DNA]</scope>
    <source>
        <strain evidence="2">DSM 11246 / JCM 15787 / PB90-1</strain>
    </source>
</reference>
<keyword evidence="2" id="KW-1185">Reference proteome</keyword>
<proteinExistence type="predicted"/>
<dbReference type="Pfam" id="PF04074">
    <property type="entry name" value="DUF386"/>
    <property type="match status" value="1"/>
</dbReference>
<dbReference type="KEGG" id="ote:Oter_2381"/>
<evidence type="ECO:0008006" key="3">
    <source>
        <dbReference type="Google" id="ProtNLM"/>
    </source>
</evidence>
<protein>
    <recommendedName>
        <fullName evidence="3">YhcH/YjgK/YiaL family protein</fullName>
    </recommendedName>
</protein>
<accession>B1ZS64</accession>
<dbReference type="eggNOG" id="COG2731">
    <property type="taxonomic scope" value="Bacteria"/>
</dbReference>
<dbReference type="AlphaFoldDB" id="B1ZS64"/>
<evidence type="ECO:0000313" key="1">
    <source>
        <dbReference type="EMBL" id="ACB75663.1"/>
    </source>
</evidence>
<dbReference type="NCBIfam" id="TIGR00022">
    <property type="entry name" value="YhcH/YjgK/YiaL family protein"/>
    <property type="match status" value="1"/>
</dbReference>
<dbReference type="InterPro" id="IPR037012">
    <property type="entry name" value="NanQ/TabA/YiaL_sf"/>
</dbReference>
<dbReference type="GO" id="GO:0005829">
    <property type="term" value="C:cytosol"/>
    <property type="evidence" value="ECO:0007669"/>
    <property type="project" value="TreeGrafter"/>
</dbReference>
<gene>
    <name evidence="1" type="ordered locus">Oter_2381</name>
</gene>
<name>B1ZS64_OPITP</name>
<dbReference type="STRING" id="452637.Oter_2381"/>
<evidence type="ECO:0000313" key="2">
    <source>
        <dbReference type="Proteomes" id="UP000007013"/>
    </source>
</evidence>
<dbReference type="PANTHER" id="PTHR34986">
    <property type="entry name" value="EVOLVED BETA-GALACTOSIDASE SUBUNIT BETA"/>
    <property type="match status" value="1"/>
</dbReference>
<dbReference type="EMBL" id="CP001032">
    <property type="protein sequence ID" value="ACB75663.1"/>
    <property type="molecule type" value="Genomic_DNA"/>
</dbReference>
<sequence length="169" mass="18242">MAIFGTLATVLAQLGGDPTFASVRTYLEEVRRGDSAIAQRIREVPVGETRRIELAGGAFALEQAYRAKPRHEGFFESHAKFIDVQVIVDGEEAMEVADAAQMTIEKSLDPQRDLIVYRDTAGASILKFGRGTAAVFFPADVHMPGLYNGAASVAVHKTVLKVPVLPQSA</sequence>
<dbReference type="PANTHER" id="PTHR34986:SF1">
    <property type="entry name" value="PROTEIN YIAL"/>
    <property type="match status" value="1"/>
</dbReference>
<organism evidence="1 2">
    <name type="scientific">Opitutus terrae (strain DSM 11246 / JCM 15787 / PB90-1)</name>
    <dbReference type="NCBI Taxonomy" id="452637"/>
    <lineage>
        <taxon>Bacteria</taxon>
        <taxon>Pseudomonadati</taxon>
        <taxon>Verrucomicrobiota</taxon>
        <taxon>Opitutia</taxon>
        <taxon>Opitutales</taxon>
        <taxon>Opitutaceae</taxon>
        <taxon>Opitutus</taxon>
    </lineage>
</organism>